<evidence type="ECO:0000313" key="2">
    <source>
        <dbReference type="EMBL" id="RSD21367.1"/>
    </source>
</evidence>
<proteinExistence type="predicted"/>
<dbReference type="AlphaFoldDB" id="A0A3R9ETH5"/>
<keyword evidence="3" id="KW-1185">Reference proteome</keyword>
<dbReference type="RefSeq" id="WP_125307593.1">
    <property type="nucleotide sequence ID" value="NZ_RSEC01000033.1"/>
</dbReference>
<dbReference type="Proteomes" id="UP000267081">
    <property type="component" value="Unassembled WGS sequence"/>
</dbReference>
<feature type="region of interest" description="Disordered" evidence="1">
    <location>
        <begin position="39"/>
        <end position="66"/>
    </location>
</feature>
<feature type="region of interest" description="Disordered" evidence="1">
    <location>
        <begin position="1"/>
        <end position="22"/>
    </location>
</feature>
<comment type="caution">
    <text evidence="2">The sequence shown here is derived from an EMBL/GenBank/DDBJ whole genome shotgun (WGS) entry which is preliminary data.</text>
</comment>
<gene>
    <name evidence="2" type="ORF">EIY87_10995</name>
</gene>
<dbReference type="EMBL" id="RSEC01000033">
    <property type="protein sequence ID" value="RSD21367.1"/>
    <property type="molecule type" value="Genomic_DNA"/>
</dbReference>
<protein>
    <submittedName>
        <fullName evidence="2">Uncharacterized protein</fullName>
    </submittedName>
</protein>
<organism evidence="2 3">
    <name type="scientific">Amycolatopsis eburnea</name>
    <dbReference type="NCBI Taxonomy" id="2267691"/>
    <lineage>
        <taxon>Bacteria</taxon>
        <taxon>Bacillati</taxon>
        <taxon>Actinomycetota</taxon>
        <taxon>Actinomycetes</taxon>
        <taxon>Pseudonocardiales</taxon>
        <taxon>Pseudonocardiaceae</taxon>
        <taxon>Amycolatopsis</taxon>
    </lineage>
</organism>
<name>A0A3R9ETH5_9PSEU</name>
<reference evidence="2 3" key="1">
    <citation type="submission" date="2018-12" db="EMBL/GenBank/DDBJ databases">
        <title>Amycolatopsis eburnea sp. nov. actinomycete associate with arbuscular mycorrhiza fungal spore.</title>
        <authorList>
            <person name="Lumyong S."/>
            <person name="Chaiya L."/>
        </authorList>
    </citation>
    <scope>NUCLEOTIDE SEQUENCE [LARGE SCALE GENOMIC DNA]</scope>
    <source>
        <strain evidence="2 3">GLM-1</strain>
    </source>
</reference>
<feature type="compositionally biased region" description="Acidic residues" evidence="1">
    <location>
        <begin position="56"/>
        <end position="66"/>
    </location>
</feature>
<evidence type="ECO:0000313" key="3">
    <source>
        <dbReference type="Proteomes" id="UP000267081"/>
    </source>
</evidence>
<dbReference type="OrthoDB" id="3628080at2"/>
<sequence length="66" mass="6960">MTDFRGLGFDPVPGNPDTAAEAARRCTGTAARLREIQPPSDIPQWAGLATTPDTTDTADDLGQTDD</sequence>
<evidence type="ECO:0000256" key="1">
    <source>
        <dbReference type="SAM" id="MobiDB-lite"/>
    </source>
</evidence>
<accession>A0A3R9ETH5</accession>